<accession>A0ABV6KAP6</accession>
<name>A0ABV6KAP6_9BACI</name>
<organism evidence="1 2">
    <name type="scientific">Halalkalibacter kiskunsagensis</name>
    <dbReference type="NCBI Taxonomy" id="1548599"/>
    <lineage>
        <taxon>Bacteria</taxon>
        <taxon>Bacillati</taxon>
        <taxon>Bacillota</taxon>
        <taxon>Bacilli</taxon>
        <taxon>Bacillales</taxon>
        <taxon>Bacillaceae</taxon>
        <taxon>Halalkalibacter</taxon>
    </lineage>
</organism>
<proteinExistence type="predicted"/>
<dbReference type="EMBL" id="JBHLUX010000001">
    <property type="protein sequence ID" value="MFC0469168.1"/>
    <property type="molecule type" value="Genomic_DNA"/>
</dbReference>
<evidence type="ECO:0008006" key="3">
    <source>
        <dbReference type="Google" id="ProtNLM"/>
    </source>
</evidence>
<protein>
    <recommendedName>
        <fullName evidence="3">YtkA-like domain-containing protein</fullName>
    </recommendedName>
</protein>
<comment type="caution">
    <text evidence="1">The sequence shown here is derived from an EMBL/GenBank/DDBJ whole genome shotgun (WGS) entry which is preliminary data.</text>
</comment>
<dbReference type="RefSeq" id="WP_335958364.1">
    <property type="nucleotide sequence ID" value="NZ_JAXBLX010000001.1"/>
</dbReference>
<gene>
    <name evidence="1" type="ORF">ACFFHM_00935</name>
</gene>
<dbReference type="Proteomes" id="UP001589838">
    <property type="component" value="Unassembled WGS sequence"/>
</dbReference>
<reference evidence="1 2" key="1">
    <citation type="submission" date="2024-09" db="EMBL/GenBank/DDBJ databases">
        <authorList>
            <person name="Sun Q."/>
            <person name="Mori K."/>
        </authorList>
    </citation>
    <scope>NUCLEOTIDE SEQUENCE [LARGE SCALE GENOMIC DNA]</scope>
    <source>
        <strain evidence="1 2">NCAIM B.02610</strain>
    </source>
</reference>
<evidence type="ECO:0000313" key="2">
    <source>
        <dbReference type="Proteomes" id="UP001589838"/>
    </source>
</evidence>
<sequence length="286" mass="32498">MFSMKKGRILIPLTVVFVLLCSFARLSIGAVDASNIPTPTLEGFETTHEEAAVGEVVTLHAKLADDVLGINEIVVSYYPPEGSSGKWISLVYDRSTGLYEGSFTVREYDVQGTWKIDYLHMVDDEQNDYFIYNSDLYNEDLKGSNYKHRDLSEYDVVFTGGKSDTDPPTLHSLEVTSEKIEMGDVVTLSAEVTDERSGVHQIVVSYHSPEGNDTKPISLLYDPSTGKYEGSFIVEDDREGTWEVDYLYLQDYQQNYYFIYNADYYGEESAGLDYEYRDLSKYNVTR</sequence>
<keyword evidence="2" id="KW-1185">Reference proteome</keyword>
<evidence type="ECO:0000313" key="1">
    <source>
        <dbReference type="EMBL" id="MFC0469168.1"/>
    </source>
</evidence>